<dbReference type="PANTHER" id="PTHR10742">
    <property type="entry name" value="FLAVIN MONOAMINE OXIDASE"/>
    <property type="match status" value="1"/>
</dbReference>
<name>A0A9N8DXB0_9STRA</name>
<dbReference type="GO" id="GO:0016491">
    <property type="term" value="F:oxidoreductase activity"/>
    <property type="evidence" value="ECO:0007669"/>
    <property type="project" value="UniProtKB-KW"/>
</dbReference>
<sequence length="591" mass="64610">MAAAVEAFDVLVLGAGPAGISAARALLKEGSKSFLVLEARSRLGGRAHASDSLGTQKDLDHGARWIHGVCNDNVMVRLLRELTFDHPDDEGVEYQLCLPKDIDDDDAKLSTDPPFGISDAGDTEVNHSELILKVKGSPEQRPPGKNLTMIVSSSSQDGNITAREASPEARRVSRTIFQEIVESVMENPLETIHSTKASLKLDDGAFEEASLLDLLLLLHDPSHDNNNNNLNDKGKRDRFESICRENLVMKHPQVEETIASLSESEQELFREEVMALFNVEIATVVEAWEGSSLHVLSAKHGMEGTCLGGGHMILPFGYGGLVKRLAFPLVQGNHIRFQHEVISVETTTSSSDNEGSTVVVRCKVTEEGATTIKEFHAKAVVVALPLGVLRSRSIAFEPDLPAPVVHAIQTLGITMRGKIELAFPHCWWPTEYGRFTLACTHLQQSPTYHPYTTFIVESMSGPNILVCYVAGEFSKEIEEKSDEAIQEEIMTVLRQASLASGDIPDPLAIHVTRWLLDPYSRGAWTHCGKGSSPADVKSFRLNEECHQRHLFFAGEHTCDGSTVKGDDFGCVNGAWMSGELAVEAALKCLPS</sequence>
<proteinExistence type="inferred from homology"/>
<dbReference type="EMBL" id="CAICTM010000435">
    <property type="protein sequence ID" value="CAB9510442.1"/>
    <property type="molecule type" value="Genomic_DNA"/>
</dbReference>
<organism evidence="4 5">
    <name type="scientific">Seminavis robusta</name>
    <dbReference type="NCBI Taxonomy" id="568900"/>
    <lineage>
        <taxon>Eukaryota</taxon>
        <taxon>Sar</taxon>
        <taxon>Stramenopiles</taxon>
        <taxon>Ochrophyta</taxon>
        <taxon>Bacillariophyta</taxon>
        <taxon>Bacillariophyceae</taxon>
        <taxon>Bacillariophycidae</taxon>
        <taxon>Naviculales</taxon>
        <taxon>Naviculaceae</taxon>
        <taxon>Seminavis</taxon>
    </lineage>
</organism>
<dbReference type="AlphaFoldDB" id="A0A9N8DXB0"/>
<feature type="domain" description="Amine oxidase" evidence="3">
    <location>
        <begin position="18"/>
        <end position="585"/>
    </location>
</feature>
<evidence type="ECO:0000256" key="1">
    <source>
        <dbReference type="ARBA" id="ARBA00005995"/>
    </source>
</evidence>
<dbReference type="InterPro" id="IPR050281">
    <property type="entry name" value="Flavin_monoamine_oxidase"/>
</dbReference>
<accession>A0A9N8DXB0</accession>
<dbReference type="Gene3D" id="3.50.50.60">
    <property type="entry name" value="FAD/NAD(P)-binding domain"/>
    <property type="match status" value="2"/>
</dbReference>
<evidence type="ECO:0000313" key="4">
    <source>
        <dbReference type="EMBL" id="CAB9510442.1"/>
    </source>
</evidence>
<evidence type="ECO:0000256" key="2">
    <source>
        <dbReference type="ARBA" id="ARBA00023002"/>
    </source>
</evidence>
<evidence type="ECO:0000313" key="5">
    <source>
        <dbReference type="Proteomes" id="UP001153069"/>
    </source>
</evidence>
<dbReference type="SUPFAM" id="SSF51905">
    <property type="entry name" value="FAD/NAD(P)-binding domain"/>
    <property type="match status" value="1"/>
</dbReference>
<dbReference type="SUPFAM" id="SSF54373">
    <property type="entry name" value="FAD-linked reductases, C-terminal domain"/>
    <property type="match status" value="1"/>
</dbReference>
<dbReference type="Pfam" id="PF01593">
    <property type="entry name" value="Amino_oxidase"/>
    <property type="match status" value="1"/>
</dbReference>
<dbReference type="PANTHER" id="PTHR10742:SF386">
    <property type="entry name" value="LYSINE-SPECIFIC HISTONE DEMETHYLASE 1A"/>
    <property type="match status" value="1"/>
</dbReference>
<keyword evidence="5" id="KW-1185">Reference proteome</keyword>
<gene>
    <name evidence="4" type="ORF">SEMRO_436_G142640.1</name>
</gene>
<dbReference type="InterPro" id="IPR036188">
    <property type="entry name" value="FAD/NAD-bd_sf"/>
</dbReference>
<evidence type="ECO:0000259" key="3">
    <source>
        <dbReference type="Pfam" id="PF01593"/>
    </source>
</evidence>
<comment type="caution">
    <text evidence="4">The sequence shown here is derived from an EMBL/GenBank/DDBJ whole genome shotgun (WGS) entry which is preliminary data.</text>
</comment>
<comment type="similarity">
    <text evidence="1">Belongs to the flavin monoamine oxidase family.</text>
</comment>
<dbReference type="OrthoDB" id="47106at2759"/>
<keyword evidence="2" id="KW-0560">Oxidoreductase</keyword>
<protein>
    <submittedName>
        <fullName evidence="4">Specific histone demethylase 1 homolog</fullName>
    </submittedName>
</protein>
<dbReference type="Proteomes" id="UP001153069">
    <property type="component" value="Unassembled WGS sequence"/>
</dbReference>
<reference evidence="4" key="1">
    <citation type="submission" date="2020-06" db="EMBL/GenBank/DDBJ databases">
        <authorList>
            <consortium name="Plant Systems Biology data submission"/>
        </authorList>
    </citation>
    <scope>NUCLEOTIDE SEQUENCE</scope>
    <source>
        <strain evidence="4">D6</strain>
    </source>
</reference>
<dbReference type="InterPro" id="IPR002937">
    <property type="entry name" value="Amino_oxidase"/>
</dbReference>